<evidence type="ECO:0000256" key="9">
    <source>
        <dbReference type="ARBA" id="ARBA00023065"/>
    </source>
</evidence>
<feature type="transmembrane region" description="Helical" evidence="12">
    <location>
        <begin position="139"/>
        <end position="166"/>
    </location>
</feature>
<evidence type="ECO:0000256" key="10">
    <source>
        <dbReference type="ARBA" id="ARBA00023136"/>
    </source>
</evidence>
<evidence type="ECO:0000256" key="1">
    <source>
        <dbReference type="ARBA" id="ARBA00004610"/>
    </source>
</evidence>
<keyword evidence="4" id="KW-1003">Cell membrane</keyword>
<dbReference type="Pfam" id="PF00876">
    <property type="entry name" value="Innexin"/>
    <property type="match status" value="1"/>
</dbReference>
<comment type="subcellular location">
    <subcellularLocation>
        <location evidence="1">Cell junction</location>
        <location evidence="1">Gap junction</location>
    </subcellularLocation>
    <subcellularLocation>
        <location evidence="2 12">Cell membrane</location>
        <topology evidence="2 12">Multi-pass membrane protein</topology>
    </subcellularLocation>
</comment>
<keyword evidence="11 12" id="KW-0407">Ion channel</keyword>
<evidence type="ECO:0000256" key="11">
    <source>
        <dbReference type="ARBA" id="ARBA00023303"/>
    </source>
</evidence>
<gene>
    <name evidence="12" type="primary">inx</name>
    <name evidence="13" type="ORF">MNOR_LOCUS11211</name>
</gene>
<dbReference type="GO" id="GO:0005886">
    <property type="term" value="C:plasma membrane"/>
    <property type="evidence" value="ECO:0007669"/>
    <property type="project" value="UniProtKB-SubCell"/>
</dbReference>
<keyword evidence="9 12" id="KW-0406">Ion transport</keyword>
<feature type="transmembrane region" description="Helical" evidence="12">
    <location>
        <begin position="53"/>
        <end position="75"/>
    </location>
</feature>
<evidence type="ECO:0000256" key="8">
    <source>
        <dbReference type="ARBA" id="ARBA00022989"/>
    </source>
</evidence>
<feature type="non-terminal residue" evidence="13">
    <location>
        <position position="200"/>
    </location>
</feature>
<reference evidence="13 14" key="1">
    <citation type="submission" date="2024-05" db="EMBL/GenBank/DDBJ databases">
        <authorList>
            <person name="Wallberg A."/>
        </authorList>
    </citation>
    <scope>NUCLEOTIDE SEQUENCE [LARGE SCALE GENOMIC DNA]</scope>
</reference>
<evidence type="ECO:0000313" key="14">
    <source>
        <dbReference type="Proteomes" id="UP001497623"/>
    </source>
</evidence>
<dbReference type="PANTHER" id="PTHR11893:SF36">
    <property type="entry name" value="INNEXIN-5"/>
    <property type="match status" value="1"/>
</dbReference>
<keyword evidence="3 12" id="KW-0813">Transport</keyword>
<keyword evidence="14" id="KW-1185">Reference proteome</keyword>
<organism evidence="13 14">
    <name type="scientific">Meganyctiphanes norvegica</name>
    <name type="common">Northern krill</name>
    <name type="synonym">Thysanopoda norvegica</name>
    <dbReference type="NCBI Taxonomy" id="48144"/>
    <lineage>
        <taxon>Eukaryota</taxon>
        <taxon>Metazoa</taxon>
        <taxon>Ecdysozoa</taxon>
        <taxon>Arthropoda</taxon>
        <taxon>Crustacea</taxon>
        <taxon>Multicrustacea</taxon>
        <taxon>Malacostraca</taxon>
        <taxon>Eumalacostraca</taxon>
        <taxon>Eucarida</taxon>
        <taxon>Euphausiacea</taxon>
        <taxon>Euphausiidae</taxon>
        <taxon>Meganyctiphanes</taxon>
    </lineage>
</organism>
<comment type="caution">
    <text evidence="13">The sequence shown here is derived from an EMBL/GenBank/DDBJ whole genome shotgun (WGS) entry which is preliminary data.</text>
</comment>
<name>A0AAV2QCA3_MEGNR</name>
<keyword evidence="7" id="KW-0965">Cell junction</keyword>
<evidence type="ECO:0000256" key="7">
    <source>
        <dbReference type="ARBA" id="ARBA00022949"/>
    </source>
</evidence>
<dbReference type="PROSITE" id="PS51013">
    <property type="entry name" value="PANNEXIN"/>
    <property type="match status" value="1"/>
</dbReference>
<proteinExistence type="inferred from homology"/>
<dbReference type="InterPro" id="IPR000990">
    <property type="entry name" value="Innexin"/>
</dbReference>
<dbReference type="PANTHER" id="PTHR11893">
    <property type="entry name" value="INNEXIN"/>
    <property type="match status" value="1"/>
</dbReference>
<keyword evidence="10 12" id="KW-0472">Membrane</keyword>
<dbReference type="AlphaFoldDB" id="A0AAV2QCA3"/>
<keyword evidence="8 12" id="KW-1133">Transmembrane helix</keyword>
<evidence type="ECO:0000256" key="6">
    <source>
        <dbReference type="ARBA" id="ARBA00022868"/>
    </source>
</evidence>
<keyword evidence="6" id="KW-0303">Gap junction</keyword>
<evidence type="ECO:0000256" key="2">
    <source>
        <dbReference type="ARBA" id="ARBA00004651"/>
    </source>
</evidence>
<comment type="similarity">
    <text evidence="12">Belongs to the pannexin family.</text>
</comment>
<dbReference type="EMBL" id="CAXKWB010005853">
    <property type="protein sequence ID" value="CAL4080201.1"/>
    <property type="molecule type" value="Genomic_DNA"/>
</dbReference>
<keyword evidence="5 12" id="KW-0812">Transmembrane</keyword>
<comment type="caution">
    <text evidence="12">Lacks conserved residue(s) required for the propagation of feature annotation.</text>
</comment>
<dbReference type="GO" id="GO:0034220">
    <property type="term" value="P:monoatomic ion transmembrane transport"/>
    <property type="evidence" value="ECO:0007669"/>
    <property type="project" value="UniProtKB-KW"/>
</dbReference>
<comment type="function">
    <text evidence="12">Structural component of the gap junctions.</text>
</comment>
<evidence type="ECO:0000313" key="13">
    <source>
        <dbReference type="EMBL" id="CAL4080201.1"/>
    </source>
</evidence>
<dbReference type="Proteomes" id="UP001497623">
    <property type="component" value="Unassembled WGS sequence"/>
</dbReference>
<accession>A0AAV2QCA3</accession>
<dbReference type="GO" id="GO:0005921">
    <property type="term" value="C:gap junction"/>
    <property type="evidence" value="ECO:0007669"/>
    <property type="project" value="UniProtKB-SubCell"/>
</dbReference>
<evidence type="ECO:0000256" key="4">
    <source>
        <dbReference type="ARBA" id="ARBA00022475"/>
    </source>
</evidence>
<evidence type="ECO:0000256" key="12">
    <source>
        <dbReference type="RuleBase" id="RU010713"/>
    </source>
</evidence>
<protein>
    <recommendedName>
        <fullName evidence="12">Innexin</fullName>
    </recommendedName>
</protein>
<sequence length="200" mass="23478">MSKISDNAKAKKLMEDLAVNAHRYDGVERELVERTAQYMAFNFNTHNGLFNKYLMCNVVALIVDLFTFQFLNFLFQGYFIQYGYQAYPFYRDPVGFTDYMSQMFPPFANCELHNEVQLVNKRIERLGCHLTVMELYEKIFLLIWVWLIVLTAMTAAYILFLMLLWIPQVRLLALRVAKPIHATDNTRTVIYNVVKNCKVG</sequence>
<dbReference type="GO" id="GO:0005243">
    <property type="term" value="F:gap junction channel activity"/>
    <property type="evidence" value="ECO:0007669"/>
    <property type="project" value="TreeGrafter"/>
</dbReference>
<evidence type="ECO:0000256" key="5">
    <source>
        <dbReference type="ARBA" id="ARBA00022692"/>
    </source>
</evidence>
<evidence type="ECO:0000256" key="3">
    <source>
        <dbReference type="ARBA" id="ARBA00022448"/>
    </source>
</evidence>